<dbReference type="Proteomes" id="UP001221217">
    <property type="component" value="Unassembled WGS sequence"/>
</dbReference>
<comment type="caution">
    <text evidence="2">The sequence shown here is derived from an EMBL/GenBank/DDBJ whole genome shotgun (WGS) entry which is preliminary data.</text>
</comment>
<dbReference type="SUPFAM" id="SSF50475">
    <property type="entry name" value="FMN-binding split barrel"/>
    <property type="match status" value="1"/>
</dbReference>
<accession>A0AAJ1MIK4</accession>
<organism evidence="2 3">
    <name type="scientific">Candidatus Thalassospirochaeta sargassi</name>
    <dbReference type="NCBI Taxonomy" id="3119039"/>
    <lineage>
        <taxon>Bacteria</taxon>
        <taxon>Pseudomonadati</taxon>
        <taxon>Spirochaetota</taxon>
        <taxon>Spirochaetia</taxon>
        <taxon>Spirochaetales</taxon>
        <taxon>Spirochaetaceae</taxon>
        <taxon>Candidatus Thalassospirochaeta</taxon>
    </lineage>
</organism>
<evidence type="ECO:0000313" key="3">
    <source>
        <dbReference type="Proteomes" id="UP001221217"/>
    </source>
</evidence>
<dbReference type="InterPro" id="IPR011576">
    <property type="entry name" value="Pyridox_Oxase_N"/>
</dbReference>
<dbReference type="AlphaFoldDB" id="A0AAJ1MIK4"/>
<reference evidence="2 3" key="1">
    <citation type="submission" date="2022-12" db="EMBL/GenBank/DDBJ databases">
        <title>Metagenome assembled genome from gulf of manar.</title>
        <authorList>
            <person name="Kohli P."/>
            <person name="Pk S."/>
            <person name="Venkata Ramana C."/>
            <person name="Sasikala C."/>
        </authorList>
    </citation>
    <scope>NUCLEOTIDE SEQUENCE [LARGE SCALE GENOMIC DNA]</scope>
    <source>
        <strain evidence="2">JB008</strain>
    </source>
</reference>
<dbReference type="PANTHER" id="PTHR40660">
    <property type="entry name" value="5'-PHOSPHATE OXIDASE PUTATIVE DOMAIN-CONTAINING PROTEIN-RELATED"/>
    <property type="match status" value="1"/>
</dbReference>
<evidence type="ECO:0000259" key="1">
    <source>
        <dbReference type="Pfam" id="PF01243"/>
    </source>
</evidence>
<dbReference type="InterPro" id="IPR012349">
    <property type="entry name" value="Split_barrel_FMN-bd"/>
</dbReference>
<feature type="domain" description="Pyridoxamine 5'-phosphate oxidase N-terminal" evidence="1">
    <location>
        <begin position="14"/>
        <end position="118"/>
    </location>
</feature>
<sequence length="125" mass="13812">MPKLPENVKADWEKRAGAVVFSTVDPDGTPNSIYATCVGLFEDRAVVVANNYFDKTMKNIKNGSKASVVFITDEKKAYQVKGSIEYHDNGPVFDFMKSWNPEQHPGHGAAEIKIEAVYSGSEKLV</sequence>
<gene>
    <name evidence="2" type="ORF">PQJ61_02430</name>
</gene>
<dbReference type="Pfam" id="PF01243">
    <property type="entry name" value="PNPOx_N"/>
    <property type="match status" value="1"/>
</dbReference>
<proteinExistence type="predicted"/>
<dbReference type="EMBL" id="JAQQAL010000008">
    <property type="protein sequence ID" value="MDC7225602.1"/>
    <property type="molecule type" value="Genomic_DNA"/>
</dbReference>
<evidence type="ECO:0000313" key="2">
    <source>
        <dbReference type="EMBL" id="MDC7225602.1"/>
    </source>
</evidence>
<name>A0AAJ1MIK4_9SPIO</name>
<protein>
    <submittedName>
        <fullName evidence="2">Pyridoxamine 5'-phosphate oxidase family protein</fullName>
    </submittedName>
</protein>
<dbReference type="Gene3D" id="2.30.110.10">
    <property type="entry name" value="Electron Transport, Fmn-binding Protein, Chain A"/>
    <property type="match status" value="1"/>
</dbReference>
<dbReference type="PANTHER" id="PTHR40660:SF1">
    <property type="entry name" value="5'-PHOSPHATE OXIDASE PUTATIVE DOMAIN-CONTAINING PROTEIN-RELATED"/>
    <property type="match status" value="1"/>
</dbReference>